<keyword evidence="2" id="KW-1185">Reference proteome</keyword>
<evidence type="ECO:0000313" key="2">
    <source>
        <dbReference type="Proteomes" id="UP001500994"/>
    </source>
</evidence>
<gene>
    <name evidence="1" type="ORF">GCM10009864_25510</name>
</gene>
<accession>A0ABN3RPU4</accession>
<comment type="caution">
    <text evidence="1">The sequence shown here is derived from an EMBL/GenBank/DDBJ whole genome shotgun (WGS) entry which is preliminary data.</text>
</comment>
<name>A0ABN3RPU4_9ACTN</name>
<protein>
    <submittedName>
        <fullName evidence="1">Uncharacterized protein</fullName>
    </submittedName>
</protein>
<evidence type="ECO:0000313" key="1">
    <source>
        <dbReference type="EMBL" id="GAA2657845.1"/>
    </source>
</evidence>
<proteinExistence type="predicted"/>
<dbReference type="EMBL" id="BAAARK010000006">
    <property type="protein sequence ID" value="GAA2657845.1"/>
    <property type="molecule type" value="Genomic_DNA"/>
</dbReference>
<reference evidence="1 2" key="1">
    <citation type="journal article" date="2019" name="Int. J. Syst. Evol. Microbiol.">
        <title>The Global Catalogue of Microorganisms (GCM) 10K type strain sequencing project: providing services to taxonomists for standard genome sequencing and annotation.</title>
        <authorList>
            <consortium name="The Broad Institute Genomics Platform"/>
            <consortium name="The Broad Institute Genome Sequencing Center for Infectious Disease"/>
            <person name="Wu L."/>
            <person name="Ma J."/>
        </authorList>
    </citation>
    <scope>NUCLEOTIDE SEQUENCE [LARGE SCALE GENOMIC DNA]</scope>
    <source>
        <strain evidence="1 2">JCM 16374</strain>
    </source>
</reference>
<sequence>MVLLWVTSLLCGLDGTQVVSVRPYPAALSAVPSGSALPARAAGATLVIGVASRASTMSLSPRGTRYLMFTGAFPARSATALGVVFVTTGTAVLGSSTKQLAAVSSQELSTRVPLQLRPPSCPGSFTVRRASHGRAASPDKAAPGLP</sequence>
<dbReference type="Proteomes" id="UP001500994">
    <property type="component" value="Unassembled WGS sequence"/>
</dbReference>
<organism evidence="1 2">
    <name type="scientific">Streptomyces lunalinharesii</name>
    <dbReference type="NCBI Taxonomy" id="333384"/>
    <lineage>
        <taxon>Bacteria</taxon>
        <taxon>Bacillati</taxon>
        <taxon>Actinomycetota</taxon>
        <taxon>Actinomycetes</taxon>
        <taxon>Kitasatosporales</taxon>
        <taxon>Streptomycetaceae</taxon>
        <taxon>Streptomyces</taxon>
    </lineage>
</organism>